<keyword evidence="2" id="KW-0489">Methyltransferase</keyword>
<dbReference type="Proteomes" id="UP000199550">
    <property type="component" value="Unassembled WGS sequence"/>
</dbReference>
<feature type="domain" description="Methyltransferase" evidence="1">
    <location>
        <begin position="41"/>
        <end position="122"/>
    </location>
</feature>
<dbReference type="Gene3D" id="3.40.50.150">
    <property type="entry name" value="Vaccinia Virus protein VP39"/>
    <property type="match status" value="1"/>
</dbReference>
<protein>
    <submittedName>
        <fullName evidence="2">Methyltransferase domain-containing protein</fullName>
    </submittedName>
</protein>
<reference evidence="2 3" key="1">
    <citation type="submission" date="2016-10" db="EMBL/GenBank/DDBJ databases">
        <authorList>
            <person name="de Groot N.N."/>
        </authorList>
    </citation>
    <scope>NUCLEOTIDE SEQUENCE [LARGE SCALE GENOMIC DNA]</scope>
    <source>
        <strain evidence="2 3">DSM 16199</strain>
    </source>
</reference>
<dbReference type="InterPro" id="IPR029063">
    <property type="entry name" value="SAM-dependent_MTases_sf"/>
</dbReference>
<dbReference type="RefSeq" id="WP_090191001.1">
    <property type="nucleotide sequence ID" value="NZ_CAXYBM010000013.1"/>
</dbReference>
<name>A0A1I4I0G3_9RHOB</name>
<dbReference type="InterPro" id="IPR041698">
    <property type="entry name" value="Methyltransf_25"/>
</dbReference>
<dbReference type="SUPFAM" id="SSF53335">
    <property type="entry name" value="S-adenosyl-L-methionine-dependent methyltransferases"/>
    <property type="match status" value="1"/>
</dbReference>
<dbReference type="GO" id="GO:0032259">
    <property type="term" value="P:methylation"/>
    <property type="evidence" value="ECO:0007669"/>
    <property type="project" value="UniProtKB-KW"/>
</dbReference>
<evidence type="ECO:0000313" key="3">
    <source>
        <dbReference type="Proteomes" id="UP000199550"/>
    </source>
</evidence>
<organism evidence="2 3">
    <name type="scientific">Loktanella salsilacus</name>
    <dbReference type="NCBI Taxonomy" id="195913"/>
    <lineage>
        <taxon>Bacteria</taxon>
        <taxon>Pseudomonadati</taxon>
        <taxon>Pseudomonadota</taxon>
        <taxon>Alphaproteobacteria</taxon>
        <taxon>Rhodobacterales</taxon>
        <taxon>Roseobacteraceae</taxon>
        <taxon>Loktanella</taxon>
    </lineage>
</organism>
<dbReference type="EMBL" id="FOTF01000021">
    <property type="protein sequence ID" value="SFL47453.1"/>
    <property type="molecule type" value="Genomic_DNA"/>
</dbReference>
<dbReference type="Pfam" id="PF13649">
    <property type="entry name" value="Methyltransf_25"/>
    <property type="match status" value="1"/>
</dbReference>
<dbReference type="AlphaFoldDB" id="A0A1I4I0G3"/>
<sequence length="233" mass="26831">MAYFDFLHELEDYSPDMVTRMNRRHARIVAPFKEDLIGAQVLDLAAHDGRWSYALAEHAERVVGVEARPDLIDRFAQYPAGPQHGRVKLVCDDIYRDLDKRLIRDETFDAVMLFGIYYHVMDHYGLLARVTQLEPELIVIDSEFMVDRNPIIQMVKERTDNPLNAIAQVPGQEVTMKGVPSTGAMERMADVLGYGCTWVDWDAVPEDQRGTVRDYFRDGEMRRKTCVLRPLPT</sequence>
<dbReference type="GO" id="GO:0008168">
    <property type="term" value="F:methyltransferase activity"/>
    <property type="evidence" value="ECO:0007669"/>
    <property type="project" value="UniProtKB-KW"/>
</dbReference>
<accession>A0A1I4I0G3</accession>
<proteinExistence type="predicted"/>
<dbReference type="STRING" id="195913.SAMN04488004_12124"/>
<dbReference type="OrthoDB" id="3783712at2"/>
<gene>
    <name evidence="2" type="ORF">SAMN04488004_12124</name>
</gene>
<evidence type="ECO:0000259" key="1">
    <source>
        <dbReference type="Pfam" id="PF13649"/>
    </source>
</evidence>
<keyword evidence="2" id="KW-0808">Transferase</keyword>
<evidence type="ECO:0000313" key="2">
    <source>
        <dbReference type="EMBL" id="SFL47453.1"/>
    </source>
</evidence>
<keyword evidence="3" id="KW-1185">Reference proteome</keyword>
<dbReference type="CDD" id="cd02440">
    <property type="entry name" value="AdoMet_MTases"/>
    <property type="match status" value="1"/>
</dbReference>